<dbReference type="PANTHER" id="PTHR33922">
    <property type="entry name" value="OS01G0888066 PROTEIN-RELATED"/>
    <property type="match status" value="1"/>
</dbReference>
<feature type="region of interest" description="Disordered" evidence="1">
    <location>
        <begin position="205"/>
        <end position="226"/>
    </location>
</feature>
<dbReference type="Proteomes" id="UP000639772">
    <property type="component" value="Chromosome 3"/>
</dbReference>
<proteinExistence type="predicted"/>
<dbReference type="EMBL" id="JADCNM010000003">
    <property type="protein sequence ID" value="KAG0490810.1"/>
    <property type="molecule type" value="Genomic_DNA"/>
</dbReference>
<comment type="caution">
    <text evidence="2">The sequence shown here is derived from an EMBL/GenBank/DDBJ whole genome shotgun (WGS) entry which is preliminary data.</text>
</comment>
<evidence type="ECO:0000313" key="2">
    <source>
        <dbReference type="EMBL" id="KAG0490810.1"/>
    </source>
</evidence>
<protein>
    <submittedName>
        <fullName evidence="2">Uncharacterized protein</fullName>
    </submittedName>
</protein>
<feature type="compositionally biased region" description="Acidic residues" evidence="1">
    <location>
        <begin position="10"/>
        <end position="21"/>
    </location>
</feature>
<sequence length="295" mass="31515">MANETQWTTFDDDSGSDDVDEALSLSDLPVSKPSTRKEEERASVSLVKEAADFEFRILGNGDLSSSELEMCAAEDVFFHGQLLPLRSSARPVSRSDSSSSLGLDSGSGSSSGGSTCVSRSLSSNSCKSSSVEAPLLPPPRSISNTLFAHQARAPGRAKTEHPLGAGRRSTGSSPPLGWRLLRAGLVKAPEMEFYDIRVKRIGSTGPNAAKGGSAVKKEQTTEKKRADTSVSRLLFGGLGCNCSAGEVDAEDKRVLIAKKKEGKDLAGSRVEARLERRRRMVEWLEELSLGKGRIG</sequence>
<name>A0A835VBG5_VANPL</name>
<feature type="region of interest" description="Disordered" evidence="1">
    <location>
        <begin position="151"/>
        <end position="174"/>
    </location>
</feature>
<feature type="region of interest" description="Disordered" evidence="1">
    <location>
        <begin position="88"/>
        <end position="119"/>
    </location>
</feature>
<dbReference type="PANTHER" id="PTHR33922:SF2">
    <property type="entry name" value="OS07G0589600 PROTEIN"/>
    <property type="match status" value="1"/>
</dbReference>
<evidence type="ECO:0000313" key="3">
    <source>
        <dbReference type="Proteomes" id="UP000639772"/>
    </source>
</evidence>
<feature type="compositionally biased region" description="Basic and acidic residues" evidence="1">
    <location>
        <begin position="215"/>
        <end position="226"/>
    </location>
</feature>
<organism evidence="2 3">
    <name type="scientific">Vanilla planifolia</name>
    <name type="common">Vanilla</name>
    <dbReference type="NCBI Taxonomy" id="51239"/>
    <lineage>
        <taxon>Eukaryota</taxon>
        <taxon>Viridiplantae</taxon>
        <taxon>Streptophyta</taxon>
        <taxon>Embryophyta</taxon>
        <taxon>Tracheophyta</taxon>
        <taxon>Spermatophyta</taxon>
        <taxon>Magnoliopsida</taxon>
        <taxon>Liliopsida</taxon>
        <taxon>Asparagales</taxon>
        <taxon>Orchidaceae</taxon>
        <taxon>Vanilloideae</taxon>
        <taxon>Vanilleae</taxon>
        <taxon>Vanilla</taxon>
    </lineage>
</organism>
<dbReference type="OrthoDB" id="778913at2759"/>
<accession>A0A835VBG5</accession>
<dbReference type="AlphaFoldDB" id="A0A835VBG5"/>
<reference evidence="2 3" key="1">
    <citation type="journal article" date="2020" name="Nat. Food">
        <title>A phased Vanilla planifolia genome enables genetic improvement of flavour and production.</title>
        <authorList>
            <person name="Hasing T."/>
            <person name="Tang H."/>
            <person name="Brym M."/>
            <person name="Khazi F."/>
            <person name="Huang T."/>
            <person name="Chambers A.H."/>
        </authorList>
    </citation>
    <scope>NUCLEOTIDE SEQUENCE [LARGE SCALE GENOMIC DNA]</scope>
    <source>
        <tissue evidence="2">Leaf</tissue>
    </source>
</reference>
<evidence type="ECO:0000256" key="1">
    <source>
        <dbReference type="SAM" id="MobiDB-lite"/>
    </source>
</evidence>
<gene>
    <name evidence="2" type="ORF">HPP92_007673</name>
</gene>
<feature type="region of interest" description="Disordered" evidence="1">
    <location>
        <begin position="1"/>
        <end position="43"/>
    </location>
</feature>